<keyword evidence="1" id="KW-1133">Transmembrane helix</keyword>
<comment type="caution">
    <text evidence="3">The sequence shown here is derived from an EMBL/GenBank/DDBJ whole genome shotgun (WGS) entry which is preliminary data.</text>
</comment>
<evidence type="ECO:0000256" key="1">
    <source>
        <dbReference type="SAM" id="Phobius"/>
    </source>
</evidence>
<feature type="domain" description="SMODS and SLOG-associating 2TM effector" evidence="2">
    <location>
        <begin position="15"/>
        <end position="165"/>
    </location>
</feature>
<evidence type="ECO:0000313" key="4">
    <source>
        <dbReference type="Proteomes" id="UP000030152"/>
    </source>
</evidence>
<keyword evidence="4" id="KW-1185">Reference proteome</keyword>
<dbReference type="STRING" id="1121895.GCA_000378485_03221"/>
<accession>A0A0A2M0U9</accession>
<dbReference type="Proteomes" id="UP000030152">
    <property type="component" value="Unassembled WGS sequence"/>
</dbReference>
<keyword evidence="1" id="KW-0472">Membrane</keyword>
<evidence type="ECO:0000259" key="2">
    <source>
        <dbReference type="Pfam" id="PF18186"/>
    </source>
</evidence>
<evidence type="ECO:0000313" key="3">
    <source>
        <dbReference type="EMBL" id="KGO85904.1"/>
    </source>
</evidence>
<dbReference type="eggNOG" id="ENOG5032SH2">
    <property type="taxonomic scope" value="Bacteria"/>
</dbReference>
<reference evidence="3 4" key="1">
    <citation type="submission" date="2013-09" db="EMBL/GenBank/DDBJ databases">
        <authorList>
            <person name="Zeng Z."/>
            <person name="Chen C."/>
        </authorList>
    </citation>
    <scope>NUCLEOTIDE SEQUENCE [LARGE SCALE GENOMIC DNA]</scope>
    <source>
        <strain evidence="3 4">WB 3.3-2</strain>
    </source>
</reference>
<dbReference type="RefSeq" id="WP_020214387.1">
    <property type="nucleotide sequence ID" value="NZ_JRLX01000015.1"/>
</dbReference>
<feature type="transmembrane region" description="Helical" evidence="1">
    <location>
        <begin position="36"/>
        <end position="56"/>
    </location>
</feature>
<feature type="transmembrane region" description="Helical" evidence="1">
    <location>
        <begin position="62"/>
        <end position="86"/>
    </location>
</feature>
<dbReference type="Pfam" id="PF18186">
    <property type="entry name" value="SLATT_4"/>
    <property type="match status" value="1"/>
</dbReference>
<name>A0A0A2M0U9_9FLAO</name>
<dbReference type="NCBIfam" id="NF033632">
    <property type="entry name" value="SLATT_4"/>
    <property type="match status" value="1"/>
</dbReference>
<sequence length="173" mass="19824">MENSGQKLKRIKVDALYGKKKHFNAADRNEKNHLKLGIPLIIINVLTGSVLFYVLTDGIENWIKFVPLVLAFIAALLSGFQTYMNFQQKVEGHRRIGNRYLASMKKCDRLQGYFLDQSINNGDFMNKMEQIALEIDDINQEAEAYPTSNTDYQLAKKGIELGEENYTDLELNI</sequence>
<gene>
    <name evidence="3" type="ORF">Q765_13815</name>
</gene>
<dbReference type="EMBL" id="JRLX01000015">
    <property type="protein sequence ID" value="KGO85904.1"/>
    <property type="molecule type" value="Genomic_DNA"/>
</dbReference>
<protein>
    <recommendedName>
        <fullName evidence="2">SMODS and SLOG-associating 2TM effector domain-containing protein</fullName>
    </recommendedName>
</protein>
<dbReference type="AlphaFoldDB" id="A0A0A2M0U9"/>
<keyword evidence="1" id="KW-0812">Transmembrane</keyword>
<proteinExistence type="predicted"/>
<dbReference type="InterPro" id="IPR040811">
    <property type="entry name" value="SLATT_4"/>
</dbReference>
<organism evidence="3 4">
    <name type="scientific">Flavobacterium rivuli WB 3.3-2 = DSM 21788</name>
    <dbReference type="NCBI Taxonomy" id="1121895"/>
    <lineage>
        <taxon>Bacteria</taxon>
        <taxon>Pseudomonadati</taxon>
        <taxon>Bacteroidota</taxon>
        <taxon>Flavobacteriia</taxon>
        <taxon>Flavobacteriales</taxon>
        <taxon>Flavobacteriaceae</taxon>
        <taxon>Flavobacterium</taxon>
    </lineage>
</organism>